<feature type="domain" description="Amidohydrolase 3" evidence="1">
    <location>
        <begin position="415"/>
        <end position="513"/>
    </location>
</feature>
<dbReference type="InterPro" id="IPR050378">
    <property type="entry name" value="Metallo-dep_Hydrolases_sf"/>
</dbReference>
<evidence type="ECO:0000313" key="2">
    <source>
        <dbReference type="EMBL" id="UGS25844.1"/>
    </source>
</evidence>
<gene>
    <name evidence="2" type="ORF">K8F61_14460</name>
</gene>
<dbReference type="Gene3D" id="3.20.20.140">
    <property type="entry name" value="Metal-dependent hydrolases"/>
    <property type="match status" value="1"/>
</dbReference>
<keyword evidence="3" id="KW-1185">Reference proteome</keyword>
<accession>A0ABY3RPJ6</accession>
<evidence type="ECO:0000313" key="3">
    <source>
        <dbReference type="Proteomes" id="UP001199642"/>
    </source>
</evidence>
<dbReference type="Gene3D" id="2.30.40.10">
    <property type="entry name" value="Urease, subunit C, domain 1"/>
    <property type="match status" value="1"/>
</dbReference>
<dbReference type="RefSeq" id="WP_231819606.1">
    <property type="nucleotide sequence ID" value="NZ_CP082781.1"/>
</dbReference>
<dbReference type="PANTHER" id="PTHR11647:SF1">
    <property type="entry name" value="COLLAPSIN RESPONSE MEDIATOR PROTEIN"/>
    <property type="match status" value="1"/>
</dbReference>
<feature type="domain" description="Amidohydrolase 3" evidence="1">
    <location>
        <begin position="44"/>
        <end position="197"/>
    </location>
</feature>
<dbReference type="EMBL" id="CP082781">
    <property type="protein sequence ID" value="UGS25844.1"/>
    <property type="molecule type" value="Genomic_DNA"/>
</dbReference>
<name>A0ABY3RPJ6_9MICO</name>
<dbReference type="SUPFAM" id="SSF51338">
    <property type="entry name" value="Composite domain of metallo-dependent hydrolases"/>
    <property type="match status" value="1"/>
</dbReference>
<reference evidence="2 3" key="1">
    <citation type="submission" date="2023-01" db="EMBL/GenBank/DDBJ databases">
        <title>Characterization of estradiol degrading bacteria Microbacterium sp. MZT7 and reveal degrading genes through genome analysis.</title>
        <authorList>
            <person name="Hao P."/>
            <person name="Gao Y."/>
        </authorList>
    </citation>
    <scope>NUCLEOTIDE SEQUENCE [LARGE SCALE GENOMIC DNA]</scope>
    <source>
        <strain evidence="2 3">MZT7</strain>
    </source>
</reference>
<proteinExistence type="predicted"/>
<dbReference type="InterPro" id="IPR023100">
    <property type="entry name" value="D-aminoacylase_insert_dom_sf"/>
</dbReference>
<protein>
    <submittedName>
        <fullName evidence="2">Amidohydrolase family protein</fullName>
    </submittedName>
</protein>
<evidence type="ECO:0000259" key="1">
    <source>
        <dbReference type="Pfam" id="PF07969"/>
    </source>
</evidence>
<dbReference type="InterPro" id="IPR013108">
    <property type="entry name" value="Amidohydro_3"/>
</dbReference>
<dbReference type="Gene3D" id="3.30.1490.130">
    <property type="entry name" value="D-aminoacylase. Domain 3"/>
    <property type="match status" value="1"/>
</dbReference>
<dbReference type="Proteomes" id="UP001199642">
    <property type="component" value="Chromosome"/>
</dbReference>
<dbReference type="Pfam" id="PF07969">
    <property type="entry name" value="Amidohydro_3"/>
    <property type="match status" value="2"/>
</dbReference>
<organism evidence="2 3">
    <name type="scientific">Microbacterium resistens</name>
    <dbReference type="NCBI Taxonomy" id="156977"/>
    <lineage>
        <taxon>Bacteria</taxon>
        <taxon>Bacillati</taxon>
        <taxon>Actinomycetota</taxon>
        <taxon>Actinomycetes</taxon>
        <taxon>Micrococcales</taxon>
        <taxon>Microbacteriaceae</taxon>
        <taxon>Microbacterium</taxon>
    </lineage>
</organism>
<sequence>MLDTLITGADVLDGTGRPPQRRDVGILGDRIAVLPPGNGTEAVRIVDADGMLLTPGLIDPHSHSDWSILGNRDALSTIHQGVTTEIVGNCGVTYAPVADRDAAATRAALAAFGFEGEVSWRAFDDYLAHVHGGGTAQNLLWFVGHTGLRRAARADADDTGVDLDAALERRLREALDAGAIGMSSGLEYGDGRFADTAELQRLARVLGDRGAMYASHIRNRDSALAEAVDEFFAVVRAGDVRAQLSHLNVRHGTGAKEDAWLRAVDRLGRERDRGTAVRADMTPYPDGIGLATGLLPDWLLADGPIAAARLLRDPEVRARVRADADRYWRFLHRGEWHRVRLGVSPATPTLEGLSFPEISESTGKDEWDALFDVLVAAGADMGAVQLLGELFTPEHLAEAIGHDDFLLGVDAYTSRQDGPLAARTRHPLFSYGHTHYLSHHVLRTGTLSMATAIHKMTGAVADHFGIRDRGVVRDGAVADLVVFDPVRLASVDTFSVPDGYSDAARHVWVNGVPAVADGHRTALRPGRRLSAR</sequence>
<dbReference type="PANTHER" id="PTHR11647">
    <property type="entry name" value="HYDRANTOINASE/DIHYDROPYRIMIDINASE FAMILY MEMBER"/>
    <property type="match status" value="1"/>
</dbReference>
<dbReference type="InterPro" id="IPR011059">
    <property type="entry name" value="Metal-dep_hydrolase_composite"/>
</dbReference>
<dbReference type="InterPro" id="IPR032466">
    <property type="entry name" value="Metal_Hydrolase"/>
</dbReference>
<dbReference type="SUPFAM" id="SSF51556">
    <property type="entry name" value="Metallo-dependent hydrolases"/>
    <property type="match status" value="1"/>
</dbReference>